<organism evidence="1 2">
    <name type="scientific">Sporothrix stenoceras</name>
    <dbReference type="NCBI Taxonomy" id="5173"/>
    <lineage>
        <taxon>Eukaryota</taxon>
        <taxon>Fungi</taxon>
        <taxon>Dikarya</taxon>
        <taxon>Ascomycota</taxon>
        <taxon>Pezizomycotina</taxon>
        <taxon>Sordariomycetes</taxon>
        <taxon>Sordariomycetidae</taxon>
        <taxon>Ophiostomatales</taxon>
        <taxon>Ophiostomataceae</taxon>
        <taxon>Sporothrix</taxon>
    </lineage>
</organism>
<dbReference type="EMBL" id="JAWCUI010000076">
    <property type="protein sequence ID" value="KAL1889331.1"/>
    <property type="molecule type" value="Genomic_DNA"/>
</dbReference>
<evidence type="ECO:0000313" key="2">
    <source>
        <dbReference type="Proteomes" id="UP001583186"/>
    </source>
</evidence>
<name>A0ABR3YNB9_9PEZI</name>
<dbReference type="Proteomes" id="UP001583186">
    <property type="component" value="Unassembled WGS sequence"/>
</dbReference>
<comment type="caution">
    <text evidence="1">The sequence shown here is derived from an EMBL/GenBank/DDBJ whole genome shotgun (WGS) entry which is preliminary data.</text>
</comment>
<accession>A0ABR3YNB9</accession>
<reference evidence="1 2" key="1">
    <citation type="journal article" date="2024" name="IMA Fungus">
        <title>IMA Genome - F19 : A genome assembly and annotation guide to empower mycologists, including annotated draft genome sequences of Ceratocystis pirilliformis, Diaporthe australafricana, Fusarium ophioides, Paecilomyces lecythidis, and Sporothrix stenoceras.</title>
        <authorList>
            <person name="Aylward J."/>
            <person name="Wilson A.M."/>
            <person name="Visagie C.M."/>
            <person name="Spraker J."/>
            <person name="Barnes I."/>
            <person name="Buitendag C."/>
            <person name="Ceriani C."/>
            <person name="Del Mar Angel L."/>
            <person name="du Plessis D."/>
            <person name="Fuchs T."/>
            <person name="Gasser K."/>
            <person name="Kramer D."/>
            <person name="Li W."/>
            <person name="Munsamy K."/>
            <person name="Piso A."/>
            <person name="Price J.L."/>
            <person name="Sonnekus B."/>
            <person name="Thomas C."/>
            <person name="van der Nest A."/>
            <person name="van Dijk A."/>
            <person name="van Heerden A."/>
            <person name="van Vuuren N."/>
            <person name="Yilmaz N."/>
            <person name="Duong T.A."/>
            <person name="van der Merwe N.A."/>
            <person name="Wingfield M.J."/>
            <person name="Wingfield B.D."/>
        </authorList>
    </citation>
    <scope>NUCLEOTIDE SEQUENCE [LARGE SCALE GENOMIC DNA]</scope>
    <source>
        <strain evidence="1 2">CMW 5346</strain>
    </source>
</reference>
<evidence type="ECO:0000313" key="1">
    <source>
        <dbReference type="EMBL" id="KAL1889331.1"/>
    </source>
</evidence>
<keyword evidence="2" id="KW-1185">Reference proteome</keyword>
<protein>
    <submittedName>
        <fullName evidence="1">Uncharacterized protein</fullName>
    </submittedName>
</protein>
<proteinExistence type="predicted"/>
<gene>
    <name evidence="1" type="ORF">Sste5346_008986</name>
</gene>
<sequence>MSSSASSSSASASPSVPCDVNLLTTNYDIAQNSADWNVEAQPIDLYIIQTCAPYLPNNCIVYQDPNGVADTPSISWSYTMETVMIGEPYVFTFSGYLTESEFGEVNCAFDTDPDQAYNLPFNGPPEDVWIPVSVPFTPKASETTITCTISFTSVAAISVSNFQYSAVCYNAEPMRRRRAREMLMRGKM</sequence>